<accession>A0ABT7VHT6</accession>
<sequence>MVVTDIKPSADAIPVREAFGTEQALSDDATLFFDKDFWGNYNIIKPEESLEKAVGKLKKMQGAESEGK</sequence>
<evidence type="ECO:0000313" key="2">
    <source>
        <dbReference type="Proteomes" id="UP001169458"/>
    </source>
</evidence>
<dbReference type="RefSeq" id="WP_289560660.1">
    <property type="nucleotide sequence ID" value="NZ_JAUDCP010000002.1"/>
</dbReference>
<name>A0ABT7VHT6_9BACE</name>
<reference evidence="2" key="1">
    <citation type="submission" date="2023-07" db="EMBL/GenBank/DDBJ databases">
        <title>Identification and characterization of horizontal gene transfer across gut microbiota members of farm animals based on homology search.</title>
        <authorList>
            <person name="Schwarzerova J."/>
            <person name="Nykrynova M."/>
            <person name="Jureckova K."/>
            <person name="Cejkova D."/>
            <person name="Rychlik I."/>
        </authorList>
    </citation>
    <scope>NUCLEOTIDE SEQUENCE [LARGE SCALE GENOMIC DNA]</scope>
    <source>
        <strain evidence="2">109_WCHN</strain>
    </source>
</reference>
<dbReference type="EMBL" id="JAUDEN010000021">
    <property type="protein sequence ID" value="MDM8325861.1"/>
    <property type="molecule type" value="Genomic_DNA"/>
</dbReference>
<protein>
    <submittedName>
        <fullName evidence="1">Uncharacterized protein</fullName>
    </submittedName>
</protein>
<dbReference type="Proteomes" id="UP001169458">
    <property type="component" value="Unassembled WGS sequence"/>
</dbReference>
<keyword evidence="2" id="KW-1185">Reference proteome</keyword>
<organism evidence="1 2">
    <name type="scientific">Bacteroides gallinaceum</name>
    <dbReference type="NCBI Taxonomy" id="1462571"/>
    <lineage>
        <taxon>Bacteria</taxon>
        <taxon>Pseudomonadati</taxon>
        <taxon>Bacteroidota</taxon>
        <taxon>Bacteroidia</taxon>
        <taxon>Bacteroidales</taxon>
        <taxon>Bacteroidaceae</taxon>
        <taxon>Bacteroides</taxon>
    </lineage>
</organism>
<proteinExistence type="predicted"/>
<evidence type="ECO:0000313" key="1">
    <source>
        <dbReference type="EMBL" id="MDM8325861.1"/>
    </source>
</evidence>
<gene>
    <name evidence="1" type="ORF">QUW60_11600</name>
</gene>
<comment type="caution">
    <text evidence="1">The sequence shown here is derived from an EMBL/GenBank/DDBJ whole genome shotgun (WGS) entry which is preliminary data.</text>
</comment>